<feature type="region of interest" description="Disordered" evidence="2">
    <location>
        <begin position="219"/>
        <end position="252"/>
    </location>
</feature>
<name>A0ABQ5D8U4_9ASTR</name>
<reference evidence="3" key="2">
    <citation type="submission" date="2022-01" db="EMBL/GenBank/DDBJ databases">
        <authorList>
            <person name="Yamashiro T."/>
            <person name="Shiraishi A."/>
            <person name="Satake H."/>
            <person name="Nakayama K."/>
        </authorList>
    </citation>
    <scope>NUCLEOTIDE SEQUENCE</scope>
</reference>
<dbReference type="EMBL" id="BQNB010015047">
    <property type="protein sequence ID" value="GJT35408.1"/>
    <property type="molecule type" value="Genomic_DNA"/>
</dbReference>
<reference evidence="3" key="1">
    <citation type="journal article" date="2022" name="Int. J. Mol. Sci.">
        <title>Draft Genome of Tanacetum Coccineum: Genomic Comparison of Closely Related Tanacetum-Family Plants.</title>
        <authorList>
            <person name="Yamashiro T."/>
            <person name="Shiraishi A."/>
            <person name="Nakayama K."/>
            <person name="Satake H."/>
        </authorList>
    </citation>
    <scope>NUCLEOTIDE SEQUENCE</scope>
</reference>
<keyword evidence="4" id="KW-1185">Reference proteome</keyword>
<organism evidence="3 4">
    <name type="scientific">Tanacetum coccineum</name>
    <dbReference type="NCBI Taxonomy" id="301880"/>
    <lineage>
        <taxon>Eukaryota</taxon>
        <taxon>Viridiplantae</taxon>
        <taxon>Streptophyta</taxon>
        <taxon>Embryophyta</taxon>
        <taxon>Tracheophyta</taxon>
        <taxon>Spermatophyta</taxon>
        <taxon>Magnoliopsida</taxon>
        <taxon>eudicotyledons</taxon>
        <taxon>Gunneridae</taxon>
        <taxon>Pentapetalae</taxon>
        <taxon>asterids</taxon>
        <taxon>campanulids</taxon>
        <taxon>Asterales</taxon>
        <taxon>Asteraceae</taxon>
        <taxon>Asteroideae</taxon>
        <taxon>Anthemideae</taxon>
        <taxon>Anthemidinae</taxon>
        <taxon>Tanacetum</taxon>
    </lineage>
</organism>
<evidence type="ECO:0000313" key="3">
    <source>
        <dbReference type="EMBL" id="GJT35408.1"/>
    </source>
</evidence>
<gene>
    <name evidence="3" type="ORF">Tco_0925827</name>
</gene>
<evidence type="ECO:0000256" key="1">
    <source>
        <dbReference type="SAM" id="Coils"/>
    </source>
</evidence>
<keyword evidence="1" id="KW-0175">Coiled coil</keyword>
<evidence type="ECO:0000313" key="4">
    <source>
        <dbReference type="Proteomes" id="UP001151760"/>
    </source>
</evidence>
<dbReference type="Proteomes" id="UP001151760">
    <property type="component" value="Unassembled WGS sequence"/>
</dbReference>
<proteinExistence type="predicted"/>
<comment type="caution">
    <text evidence="3">The sequence shown here is derived from an EMBL/GenBank/DDBJ whole genome shotgun (WGS) entry which is preliminary data.</text>
</comment>
<feature type="compositionally biased region" description="Polar residues" evidence="2">
    <location>
        <begin position="235"/>
        <end position="244"/>
    </location>
</feature>
<feature type="coiled-coil region" evidence="1">
    <location>
        <begin position="129"/>
        <end position="156"/>
    </location>
</feature>
<accession>A0ABQ5D8U4</accession>
<evidence type="ECO:0000256" key="2">
    <source>
        <dbReference type="SAM" id="MobiDB-lite"/>
    </source>
</evidence>
<sequence length="287" mass="32948">MDYAAEGQLRKMNAEKAWDTIEELARYEDEGWNNPVIPEEGSLDYENPDLKQLLGVMECKVGTLMEKEISLMGRSESIFGMSNNMMRQMPPEPSRQEAFEDLVMNFILDQEERVKQLEKYMGVIGSDFMQLSMEVIRKLKGEIEAEENRIKNIEKITRYPGIEGPEPLNDRKFSESLANKAFPHAPKSIPTSSLCVRYVQSIFPNPPLLRKSTFGFNPGKKGSQSVRCRHDADDSLTNQPTSHKCPTFRDDNPIESKTRPYYPFTLNIATKYLIPEDAKIFLKHVKD</sequence>
<protein>
    <submittedName>
        <fullName evidence="3">Uncharacterized protein</fullName>
    </submittedName>
</protein>